<keyword evidence="2" id="KW-1185">Reference proteome</keyword>
<protein>
    <submittedName>
        <fullName evidence="1">Uncharacterized protein</fullName>
    </submittedName>
</protein>
<evidence type="ECO:0000313" key="1">
    <source>
        <dbReference type="EMBL" id="KYM83280.1"/>
    </source>
</evidence>
<gene>
    <name evidence="1" type="ORF">ALC53_06243</name>
</gene>
<organism evidence="1 2">
    <name type="scientific">Atta colombica</name>
    <dbReference type="NCBI Taxonomy" id="520822"/>
    <lineage>
        <taxon>Eukaryota</taxon>
        <taxon>Metazoa</taxon>
        <taxon>Ecdysozoa</taxon>
        <taxon>Arthropoda</taxon>
        <taxon>Hexapoda</taxon>
        <taxon>Insecta</taxon>
        <taxon>Pterygota</taxon>
        <taxon>Neoptera</taxon>
        <taxon>Endopterygota</taxon>
        <taxon>Hymenoptera</taxon>
        <taxon>Apocrita</taxon>
        <taxon>Aculeata</taxon>
        <taxon>Formicoidea</taxon>
        <taxon>Formicidae</taxon>
        <taxon>Myrmicinae</taxon>
        <taxon>Atta</taxon>
    </lineage>
</organism>
<evidence type="ECO:0000313" key="2">
    <source>
        <dbReference type="Proteomes" id="UP000078540"/>
    </source>
</evidence>
<proteinExistence type="predicted"/>
<dbReference type="Proteomes" id="UP000078540">
    <property type="component" value="Unassembled WGS sequence"/>
</dbReference>
<sequence length="110" mass="12375">MGTRSSLRNARLEVEVRAGFATSTDGSHTLPDGLSASFERIINEQRDHELFVFRSKIPSENCTESLLIVKFTTITRRNELIARTRWRDGLNASVCPPVGRISICERIISV</sequence>
<reference evidence="1 2" key="1">
    <citation type="submission" date="2015-09" db="EMBL/GenBank/DDBJ databases">
        <title>Atta colombica WGS genome.</title>
        <authorList>
            <person name="Nygaard S."/>
            <person name="Hu H."/>
            <person name="Boomsma J."/>
            <person name="Zhang G."/>
        </authorList>
    </citation>
    <scope>NUCLEOTIDE SEQUENCE [LARGE SCALE GENOMIC DNA]</scope>
    <source>
        <strain evidence="1">Treedump-2</strain>
        <tissue evidence="1">Whole body</tissue>
    </source>
</reference>
<dbReference type="AlphaFoldDB" id="A0A151I371"/>
<dbReference type="EMBL" id="KQ976498">
    <property type="protein sequence ID" value="KYM83280.1"/>
    <property type="molecule type" value="Genomic_DNA"/>
</dbReference>
<name>A0A151I371_9HYME</name>
<accession>A0A151I371</accession>